<comment type="caution">
    <text evidence="1">The sequence shown here is derived from an EMBL/GenBank/DDBJ whole genome shotgun (WGS) entry which is preliminary data.</text>
</comment>
<keyword evidence="2" id="KW-1185">Reference proteome</keyword>
<dbReference type="EMBL" id="JAHRHJ020000725">
    <property type="protein sequence ID" value="KAH9293784.1"/>
    <property type="molecule type" value="Genomic_DNA"/>
</dbReference>
<dbReference type="AlphaFoldDB" id="A0AA38F618"/>
<protein>
    <submittedName>
        <fullName evidence="1">Uncharacterized protein</fullName>
    </submittedName>
</protein>
<name>A0AA38F618_TAXCH</name>
<evidence type="ECO:0000313" key="1">
    <source>
        <dbReference type="EMBL" id="KAH9293784.1"/>
    </source>
</evidence>
<sequence length="72" mass="8278">STLPNEKLYAWEMMDKNGGVPCTRKMLSWNLHNHAEELDFKVSNHSIGVITLKNELGKKYKAVDPNHLIDEQ</sequence>
<proteinExistence type="predicted"/>
<organism evidence="1 2">
    <name type="scientific">Taxus chinensis</name>
    <name type="common">Chinese yew</name>
    <name type="synonym">Taxus wallichiana var. chinensis</name>
    <dbReference type="NCBI Taxonomy" id="29808"/>
    <lineage>
        <taxon>Eukaryota</taxon>
        <taxon>Viridiplantae</taxon>
        <taxon>Streptophyta</taxon>
        <taxon>Embryophyta</taxon>
        <taxon>Tracheophyta</taxon>
        <taxon>Spermatophyta</taxon>
        <taxon>Pinopsida</taxon>
        <taxon>Pinidae</taxon>
        <taxon>Conifers II</taxon>
        <taxon>Cupressales</taxon>
        <taxon>Taxaceae</taxon>
        <taxon>Taxus</taxon>
    </lineage>
</organism>
<accession>A0AA38F618</accession>
<gene>
    <name evidence="1" type="ORF">KI387_041013</name>
</gene>
<feature type="non-terminal residue" evidence="1">
    <location>
        <position position="1"/>
    </location>
</feature>
<feature type="non-terminal residue" evidence="1">
    <location>
        <position position="72"/>
    </location>
</feature>
<reference evidence="1 2" key="1">
    <citation type="journal article" date="2021" name="Nat. Plants">
        <title>The Taxus genome provides insights into paclitaxel biosynthesis.</title>
        <authorList>
            <person name="Xiong X."/>
            <person name="Gou J."/>
            <person name="Liao Q."/>
            <person name="Li Y."/>
            <person name="Zhou Q."/>
            <person name="Bi G."/>
            <person name="Li C."/>
            <person name="Du R."/>
            <person name="Wang X."/>
            <person name="Sun T."/>
            <person name="Guo L."/>
            <person name="Liang H."/>
            <person name="Lu P."/>
            <person name="Wu Y."/>
            <person name="Zhang Z."/>
            <person name="Ro D.K."/>
            <person name="Shang Y."/>
            <person name="Huang S."/>
            <person name="Yan J."/>
        </authorList>
    </citation>
    <scope>NUCLEOTIDE SEQUENCE [LARGE SCALE GENOMIC DNA]</scope>
    <source>
        <strain evidence="1">Ta-2019</strain>
    </source>
</reference>
<dbReference type="Proteomes" id="UP000824469">
    <property type="component" value="Unassembled WGS sequence"/>
</dbReference>
<evidence type="ECO:0000313" key="2">
    <source>
        <dbReference type="Proteomes" id="UP000824469"/>
    </source>
</evidence>